<dbReference type="PANTHER" id="PTHR48051:SF1">
    <property type="entry name" value="RAS SUPPRESSOR PROTEIN 1"/>
    <property type="match status" value="1"/>
</dbReference>
<dbReference type="PANTHER" id="PTHR48051">
    <property type="match status" value="1"/>
</dbReference>
<dbReference type="SMART" id="SM00369">
    <property type="entry name" value="LRR_TYP"/>
    <property type="match status" value="5"/>
</dbReference>
<gene>
    <name evidence="6" type="ORF">R3L15_12440</name>
    <name evidence="5" type="ORF">R3L16_09150</name>
</gene>
<name>A0AAU6NWH3_9FLAO</name>
<dbReference type="Gene3D" id="3.80.10.10">
    <property type="entry name" value="Ribonuclease Inhibitor"/>
    <property type="match status" value="2"/>
</dbReference>
<dbReference type="EMBL" id="CP136925">
    <property type="protein sequence ID" value="WXA12920.1"/>
    <property type="molecule type" value="Genomic_DNA"/>
</dbReference>
<accession>A0AAU6NWH3</accession>
<protein>
    <submittedName>
        <fullName evidence="5">Leucine-rich repeat domain-containing protein</fullName>
    </submittedName>
</protein>
<dbReference type="PROSITE" id="PS51450">
    <property type="entry name" value="LRR"/>
    <property type="match status" value="4"/>
</dbReference>
<keyword evidence="3" id="KW-0175">Coiled coil</keyword>
<reference evidence="5 7" key="1">
    <citation type="submission" date="2023-10" db="EMBL/GenBank/DDBJ databases">
        <title>Culture-based analysis of two novel bacteria associated with mangrove crab gills.</title>
        <authorList>
            <person name="Yang X."/>
            <person name="Garuglieri E."/>
            <person name="Van Goethem M.W."/>
            <person name="Fusi M."/>
            <person name="Marasco R."/>
            <person name="Daffonchio D.G."/>
        </authorList>
    </citation>
    <scope>NUCLEOTIDE SEQUENCE [LARGE SCALE GENOMIC DNA]</scope>
    <source>
        <strain evidence="6">UG2-1</strain>
        <strain evidence="5">UG2-2</strain>
        <strain evidence="7">UG2_2</strain>
    </source>
</reference>
<evidence type="ECO:0000256" key="1">
    <source>
        <dbReference type="ARBA" id="ARBA00022614"/>
    </source>
</evidence>
<dbReference type="RefSeq" id="WP_338732042.1">
    <property type="nucleotide sequence ID" value="NZ_CP136924.1"/>
</dbReference>
<dbReference type="Pfam" id="PF23598">
    <property type="entry name" value="LRR_14"/>
    <property type="match status" value="2"/>
</dbReference>
<keyword evidence="2" id="KW-0677">Repeat</keyword>
<evidence type="ECO:0000259" key="4">
    <source>
        <dbReference type="Pfam" id="PF23598"/>
    </source>
</evidence>
<dbReference type="InterPro" id="IPR003591">
    <property type="entry name" value="Leu-rich_rpt_typical-subtyp"/>
</dbReference>
<evidence type="ECO:0000256" key="3">
    <source>
        <dbReference type="SAM" id="Coils"/>
    </source>
</evidence>
<evidence type="ECO:0000313" key="5">
    <source>
        <dbReference type="EMBL" id="WXA01919.1"/>
    </source>
</evidence>
<organism evidence="5 7">
    <name type="scientific">Mangrovimonas cancribranchiae</name>
    <dbReference type="NCBI Taxonomy" id="3080055"/>
    <lineage>
        <taxon>Bacteria</taxon>
        <taxon>Pseudomonadati</taxon>
        <taxon>Bacteroidota</taxon>
        <taxon>Flavobacteriia</taxon>
        <taxon>Flavobacteriales</taxon>
        <taxon>Flavobacteriaceae</taxon>
        <taxon>Mangrovimonas</taxon>
    </lineage>
</organism>
<dbReference type="Proteomes" id="UP001368318">
    <property type="component" value="Chromosome"/>
</dbReference>
<feature type="domain" description="Disease resistance R13L4/SHOC-2-like LRR" evidence="4">
    <location>
        <begin position="239"/>
        <end position="325"/>
    </location>
</feature>
<dbReference type="KEGG" id="mcaa:R3L15_12440"/>
<evidence type="ECO:0000313" key="7">
    <source>
        <dbReference type="Proteomes" id="UP001368318"/>
    </source>
</evidence>
<dbReference type="SMART" id="SM00365">
    <property type="entry name" value="LRR_SD22"/>
    <property type="match status" value="4"/>
</dbReference>
<evidence type="ECO:0000313" key="6">
    <source>
        <dbReference type="EMBL" id="WXA12920.1"/>
    </source>
</evidence>
<evidence type="ECO:0000256" key="2">
    <source>
        <dbReference type="ARBA" id="ARBA00022737"/>
    </source>
</evidence>
<proteinExistence type="predicted"/>
<dbReference type="InterPro" id="IPR050216">
    <property type="entry name" value="LRR_domain-containing"/>
</dbReference>
<dbReference type="EMBL" id="CP136924">
    <property type="protein sequence ID" value="WXA01919.1"/>
    <property type="molecule type" value="Genomic_DNA"/>
</dbReference>
<keyword evidence="1" id="KW-0433">Leucine-rich repeat</keyword>
<dbReference type="SMART" id="SM00364">
    <property type="entry name" value="LRR_BAC"/>
    <property type="match status" value="6"/>
</dbReference>
<keyword evidence="7" id="KW-1185">Reference proteome</keyword>
<dbReference type="AlphaFoldDB" id="A0AAU6NWH3"/>
<dbReference type="InterPro" id="IPR032675">
    <property type="entry name" value="LRR_dom_sf"/>
</dbReference>
<feature type="domain" description="Disease resistance R13L4/SHOC-2-like LRR" evidence="4">
    <location>
        <begin position="395"/>
        <end position="475"/>
    </location>
</feature>
<feature type="coiled-coil region" evidence="3">
    <location>
        <begin position="105"/>
        <end position="160"/>
    </location>
</feature>
<dbReference type="InterPro" id="IPR001611">
    <property type="entry name" value="Leu-rich_rpt"/>
</dbReference>
<sequence length="497" mass="57335">MTNKLLFFIAFIFFGQIAIGQVDTRTKNQVRAKFEIAKDYYADKEYTSTLKKLEEIEGLMNGTVIPTAQSLKVATLLKLKRYKEAKKELVILENLELSITIINEVTQYTKEIEAYEKHIADLELKRKKEQLEKERLELIRKEEARKKNQLEEEKERERLISLSSVTKINIDSEQKYNSFLNEIDYYSNLQELSIRPNFDWKYTIGINETTFHNEKLGNLDKLTKLFIFSASLKEIPDWIGKLSNLQVLSFENNRLSSIPEFIGNLTQLRSLDISGNRIENLPQTFLNLKKLRSLYLSYVIPEIVMEIKNLNKLEVSNLDNLQPSIAKLTNLKHLWLYKYNSALLPESIGELINLEKLIISDSELLSGLPESISKLNHLELISLDDNNLTTIPKPIFRVTSLKFLDVEGNQITKISKNIGNLTNLIRLDISNNNITKIPSEIGLLNTLYSLDIRGNPTIKLPKSMKNLSKLKKLILPKTISNYEKVLPDNYGLQVKVK</sequence>
<dbReference type="GO" id="GO:0005737">
    <property type="term" value="C:cytoplasm"/>
    <property type="evidence" value="ECO:0007669"/>
    <property type="project" value="TreeGrafter"/>
</dbReference>
<dbReference type="InterPro" id="IPR055414">
    <property type="entry name" value="LRR_R13L4/SHOC2-like"/>
</dbReference>
<dbReference type="SUPFAM" id="SSF52058">
    <property type="entry name" value="L domain-like"/>
    <property type="match status" value="1"/>
</dbReference>